<reference evidence="1 2" key="1">
    <citation type="journal article" date="2013" name="PLoS Genet.">
        <title>Comparative genome structure, secondary metabolite, and effector coding capacity across Cochliobolus pathogens.</title>
        <authorList>
            <person name="Condon B.J."/>
            <person name="Leng Y."/>
            <person name="Wu D."/>
            <person name="Bushley K.E."/>
            <person name="Ohm R.A."/>
            <person name="Otillar R."/>
            <person name="Martin J."/>
            <person name="Schackwitz W."/>
            <person name="Grimwood J."/>
            <person name="MohdZainudin N."/>
            <person name="Xue C."/>
            <person name="Wang R."/>
            <person name="Manning V.A."/>
            <person name="Dhillon B."/>
            <person name="Tu Z.J."/>
            <person name="Steffenson B.J."/>
            <person name="Salamov A."/>
            <person name="Sun H."/>
            <person name="Lowry S."/>
            <person name="LaButti K."/>
            <person name="Han J."/>
            <person name="Copeland A."/>
            <person name="Lindquist E."/>
            <person name="Barry K."/>
            <person name="Schmutz J."/>
            <person name="Baker S.E."/>
            <person name="Ciuffetti L.M."/>
            <person name="Grigoriev I.V."/>
            <person name="Zhong S."/>
            <person name="Turgeon B.G."/>
        </authorList>
    </citation>
    <scope>NUCLEOTIDE SEQUENCE [LARGE SCALE GENOMIC DNA]</scope>
    <source>
        <strain evidence="1 2">ATCC 44560</strain>
    </source>
</reference>
<dbReference type="OrthoDB" id="3718497at2759"/>
<gene>
    <name evidence="1" type="ORF">COCMIDRAFT_41605</name>
</gene>
<sequence>MGQLSETNCVPRPERLATLPVEIVNRILSDLIHSHCRLPGLTEAQSRYGFTEKQKRSIKDKEDLTQPADTDRWAVDIFSLCLISHPFHALALTSRACHRLVESYCAHLVRRCNSTMFNLPFAHLDRYGSNCVYPDLSGIVYRRLWLQHAPRRCVYCQTTLDCYPFRTVNRILTACGDCFYRQTMTTDEVERQYHLSPSTLASNRIRGNRSLWVLRVDVEALAFQLYHTRGFHDAHPEQFDRPCSICAITRLTHQNEAGRRARMRSTRS</sequence>
<dbReference type="AlphaFoldDB" id="W6YR56"/>
<keyword evidence="2" id="KW-1185">Reference proteome</keyword>
<dbReference type="RefSeq" id="XP_007693491.1">
    <property type="nucleotide sequence ID" value="XM_007695301.1"/>
</dbReference>
<protein>
    <submittedName>
        <fullName evidence="1">Uncharacterized protein</fullName>
    </submittedName>
</protein>
<dbReference type="EMBL" id="KI964212">
    <property type="protein sequence ID" value="EUC39993.1"/>
    <property type="molecule type" value="Genomic_DNA"/>
</dbReference>
<dbReference type="KEGG" id="bor:COCMIDRAFT_41605"/>
<dbReference type="HOGENOM" id="CLU_067373_0_0_1"/>
<proteinExistence type="predicted"/>
<dbReference type="eggNOG" id="ENOG502R8VP">
    <property type="taxonomic scope" value="Eukaryota"/>
</dbReference>
<accession>W6YR56</accession>
<organism evidence="1 2">
    <name type="scientific">Bipolaris oryzae ATCC 44560</name>
    <dbReference type="NCBI Taxonomy" id="930090"/>
    <lineage>
        <taxon>Eukaryota</taxon>
        <taxon>Fungi</taxon>
        <taxon>Dikarya</taxon>
        <taxon>Ascomycota</taxon>
        <taxon>Pezizomycotina</taxon>
        <taxon>Dothideomycetes</taxon>
        <taxon>Pleosporomycetidae</taxon>
        <taxon>Pleosporales</taxon>
        <taxon>Pleosporineae</taxon>
        <taxon>Pleosporaceae</taxon>
        <taxon>Bipolaris</taxon>
    </lineage>
</organism>
<dbReference type="GeneID" id="19124095"/>
<evidence type="ECO:0000313" key="2">
    <source>
        <dbReference type="Proteomes" id="UP000054032"/>
    </source>
</evidence>
<evidence type="ECO:0000313" key="1">
    <source>
        <dbReference type="EMBL" id="EUC39993.1"/>
    </source>
</evidence>
<name>W6YR56_COCMI</name>
<dbReference type="Proteomes" id="UP000054032">
    <property type="component" value="Unassembled WGS sequence"/>
</dbReference>